<keyword evidence="13" id="KW-0472">Membrane</keyword>
<dbReference type="Gene3D" id="1.10.630.10">
    <property type="entry name" value="Cytochrome P450"/>
    <property type="match status" value="1"/>
</dbReference>
<comment type="caution">
    <text evidence="16">The sequence shown here is derived from an EMBL/GenBank/DDBJ whole genome shotgun (WGS) entry which is preliminary data.</text>
</comment>
<proteinExistence type="inferred from homology"/>
<evidence type="ECO:0000256" key="4">
    <source>
        <dbReference type="ARBA" id="ARBA00004406"/>
    </source>
</evidence>
<evidence type="ECO:0000256" key="3">
    <source>
        <dbReference type="ARBA" id="ARBA00004174"/>
    </source>
</evidence>
<dbReference type="GO" id="GO:0020037">
    <property type="term" value="F:heme binding"/>
    <property type="evidence" value="ECO:0007669"/>
    <property type="project" value="InterPro"/>
</dbReference>
<dbReference type="PROSITE" id="PS00086">
    <property type="entry name" value="CYTOCHROME_P450"/>
    <property type="match status" value="1"/>
</dbReference>
<keyword evidence="12 15" id="KW-0503">Monooxygenase</keyword>
<comment type="subcellular location">
    <subcellularLocation>
        <location evidence="4">Endoplasmic reticulum membrane</location>
        <topology evidence="4">Peripheral membrane protein</topology>
    </subcellularLocation>
    <subcellularLocation>
        <location evidence="3">Microsome membrane</location>
        <topology evidence="3">Peripheral membrane protein</topology>
    </subcellularLocation>
</comment>
<evidence type="ECO:0000256" key="11">
    <source>
        <dbReference type="ARBA" id="ARBA00023004"/>
    </source>
</evidence>
<evidence type="ECO:0000313" key="17">
    <source>
        <dbReference type="Proteomes" id="UP001378592"/>
    </source>
</evidence>
<keyword evidence="17" id="KW-1185">Reference proteome</keyword>
<dbReference type="GO" id="GO:0016705">
    <property type="term" value="F:oxidoreductase activity, acting on paired donors, with incorporation or reduction of molecular oxygen"/>
    <property type="evidence" value="ECO:0007669"/>
    <property type="project" value="InterPro"/>
</dbReference>
<evidence type="ECO:0000256" key="5">
    <source>
        <dbReference type="ARBA" id="ARBA00010617"/>
    </source>
</evidence>
<dbReference type="GO" id="GO:0004497">
    <property type="term" value="F:monooxygenase activity"/>
    <property type="evidence" value="ECO:0007669"/>
    <property type="project" value="UniProtKB-KW"/>
</dbReference>
<keyword evidence="9" id="KW-0492">Microsome</keyword>
<dbReference type="PANTHER" id="PTHR24292:SF54">
    <property type="entry name" value="CYP9F3-RELATED"/>
    <property type="match status" value="1"/>
</dbReference>
<comment type="similarity">
    <text evidence="5 15">Belongs to the cytochrome P450 family.</text>
</comment>
<comment type="function">
    <text evidence="2">May be involved in the metabolism of insect hormones and in the breakdown of synthetic insecticides.</text>
</comment>
<evidence type="ECO:0000256" key="2">
    <source>
        <dbReference type="ARBA" id="ARBA00003690"/>
    </source>
</evidence>
<feature type="binding site" description="axial binding residue" evidence="14">
    <location>
        <position position="96"/>
    </location>
    <ligand>
        <name>heme</name>
        <dbReference type="ChEBI" id="CHEBI:30413"/>
    </ligand>
    <ligandPart>
        <name>Fe</name>
        <dbReference type="ChEBI" id="CHEBI:18248"/>
    </ligandPart>
</feature>
<evidence type="ECO:0008006" key="18">
    <source>
        <dbReference type="Google" id="ProtNLM"/>
    </source>
</evidence>
<dbReference type="InterPro" id="IPR050476">
    <property type="entry name" value="Insect_CytP450_Detox"/>
</dbReference>
<evidence type="ECO:0000256" key="10">
    <source>
        <dbReference type="ARBA" id="ARBA00023002"/>
    </source>
</evidence>
<comment type="cofactor">
    <cofactor evidence="1 14">
        <name>heme</name>
        <dbReference type="ChEBI" id="CHEBI:30413"/>
    </cofactor>
</comment>
<evidence type="ECO:0000256" key="9">
    <source>
        <dbReference type="ARBA" id="ARBA00022848"/>
    </source>
</evidence>
<keyword evidence="7 14" id="KW-0479">Metal-binding</keyword>
<sequence>MKYLDAVISEVLRLYPPAPSTDRICVKDTLLPAGEYSNAITIPKGTIVQAPIVGLHTDPQYWKEPKKFDPDRFSDENKHKIKPFTYMPFGMGPRICIGQRFALIEVKMALVHLLHSFDLHPSAKTKFPIEYQTGANLLAKGGFWCGLTPRRV</sequence>
<dbReference type="InterPro" id="IPR036396">
    <property type="entry name" value="Cyt_P450_sf"/>
</dbReference>
<dbReference type="InterPro" id="IPR017972">
    <property type="entry name" value="Cyt_P450_CS"/>
</dbReference>
<dbReference type="GO" id="GO:0005506">
    <property type="term" value="F:iron ion binding"/>
    <property type="evidence" value="ECO:0007669"/>
    <property type="project" value="InterPro"/>
</dbReference>
<reference evidence="16 17" key="1">
    <citation type="submission" date="2024-03" db="EMBL/GenBank/DDBJ databases">
        <title>The genome assembly and annotation of the cricket Gryllus longicercus Weissman &amp; Gray.</title>
        <authorList>
            <person name="Szrajer S."/>
            <person name="Gray D."/>
            <person name="Ylla G."/>
        </authorList>
    </citation>
    <scope>NUCLEOTIDE SEQUENCE [LARGE SCALE GENOMIC DNA]</scope>
    <source>
        <strain evidence="16">DAG 2021-001</strain>
        <tissue evidence="16">Whole body minus gut</tissue>
    </source>
</reference>
<accession>A0AAN9VDX0</accession>
<dbReference type="InterPro" id="IPR002403">
    <property type="entry name" value="Cyt_P450_E_grp-IV"/>
</dbReference>
<gene>
    <name evidence="16" type="ORF">R5R35_010772</name>
</gene>
<dbReference type="AlphaFoldDB" id="A0AAN9VDX0"/>
<evidence type="ECO:0000256" key="14">
    <source>
        <dbReference type="PIRSR" id="PIRSR602403-1"/>
    </source>
</evidence>
<evidence type="ECO:0000256" key="13">
    <source>
        <dbReference type="ARBA" id="ARBA00023136"/>
    </source>
</evidence>
<dbReference type="SUPFAM" id="SSF48264">
    <property type="entry name" value="Cytochrome P450"/>
    <property type="match status" value="1"/>
</dbReference>
<dbReference type="PRINTS" id="PR00465">
    <property type="entry name" value="EP450IV"/>
</dbReference>
<keyword evidence="8" id="KW-0256">Endoplasmic reticulum</keyword>
<evidence type="ECO:0000256" key="8">
    <source>
        <dbReference type="ARBA" id="ARBA00022824"/>
    </source>
</evidence>
<dbReference type="Proteomes" id="UP001378592">
    <property type="component" value="Unassembled WGS sequence"/>
</dbReference>
<evidence type="ECO:0000256" key="1">
    <source>
        <dbReference type="ARBA" id="ARBA00001971"/>
    </source>
</evidence>
<evidence type="ECO:0000313" key="16">
    <source>
        <dbReference type="EMBL" id="KAK7863029.1"/>
    </source>
</evidence>
<evidence type="ECO:0000256" key="15">
    <source>
        <dbReference type="RuleBase" id="RU000461"/>
    </source>
</evidence>
<dbReference type="InterPro" id="IPR001128">
    <property type="entry name" value="Cyt_P450"/>
</dbReference>
<dbReference type="EMBL" id="JAZDUA010000245">
    <property type="protein sequence ID" value="KAK7863029.1"/>
    <property type="molecule type" value="Genomic_DNA"/>
</dbReference>
<protein>
    <recommendedName>
        <fullName evidence="18">Cytochrome P450</fullName>
    </recommendedName>
</protein>
<keyword evidence="10 15" id="KW-0560">Oxidoreductase</keyword>
<name>A0AAN9VDX0_9ORTH</name>
<dbReference type="PRINTS" id="PR00385">
    <property type="entry name" value="P450"/>
</dbReference>
<evidence type="ECO:0000256" key="6">
    <source>
        <dbReference type="ARBA" id="ARBA00022617"/>
    </source>
</evidence>
<keyword evidence="11 14" id="KW-0408">Iron</keyword>
<keyword evidence="6 14" id="KW-0349">Heme</keyword>
<dbReference type="PANTHER" id="PTHR24292">
    <property type="entry name" value="CYTOCHROME P450"/>
    <property type="match status" value="1"/>
</dbReference>
<organism evidence="16 17">
    <name type="scientific">Gryllus longicercus</name>
    <dbReference type="NCBI Taxonomy" id="2509291"/>
    <lineage>
        <taxon>Eukaryota</taxon>
        <taxon>Metazoa</taxon>
        <taxon>Ecdysozoa</taxon>
        <taxon>Arthropoda</taxon>
        <taxon>Hexapoda</taxon>
        <taxon>Insecta</taxon>
        <taxon>Pterygota</taxon>
        <taxon>Neoptera</taxon>
        <taxon>Polyneoptera</taxon>
        <taxon>Orthoptera</taxon>
        <taxon>Ensifera</taxon>
        <taxon>Gryllidea</taxon>
        <taxon>Grylloidea</taxon>
        <taxon>Gryllidae</taxon>
        <taxon>Gryllinae</taxon>
        <taxon>Gryllus</taxon>
    </lineage>
</organism>
<dbReference type="GO" id="GO:0005789">
    <property type="term" value="C:endoplasmic reticulum membrane"/>
    <property type="evidence" value="ECO:0007669"/>
    <property type="project" value="UniProtKB-SubCell"/>
</dbReference>
<dbReference type="Pfam" id="PF00067">
    <property type="entry name" value="p450"/>
    <property type="match status" value="1"/>
</dbReference>
<evidence type="ECO:0000256" key="12">
    <source>
        <dbReference type="ARBA" id="ARBA00023033"/>
    </source>
</evidence>
<evidence type="ECO:0000256" key="7">
    <source>
        <dbReference type="ARBA" id="ARBA00022723"/>
    </source>
</evidence>